<dbReference type="EMBL" id="ARZA01000211">
    <property type="protein sequence ID" value="EOD00024.1"/>
    <property type="molecule type" value="Genomic_DNA"/>
</dbReference>
<dbReference type="PANTHER" id="PTHR43415:SF3">
    <property type="entry name" value="GNAT-FAMILY ACETYLTRANSFERASE"/>
    <property type="match status" value="1"/>
</dbReference>
<sequence>MSVAKGDRVKIYKLTLEDVFGMLNWGKHDDLLFEDYNFPTLTEDEVKEWYEIKTRNKSKQCFSIKNEKNKVIGYLTIKNIRKISKQGTLGIVFDPNYLNMGYGTETIKSFLKYYFDNLNMKVMNLQVAKHNKRAIRCYEKCGFKKVRLYKQRLENQEIPIYNDEKYKDIREDFVIKNGVLYSYFYEMKIDIHSYKQCYPQKNRTYVHKPVDKWISRLIKVFNR</sequence>
<dbReference type="STRING" id="1304284.L21TH_1913"/>
<gene>
    <name evidence="2" type="ORF">L21TH_1913</name>
</gene>
<comment type="caution">
    <text evidence="2">The sequence shown here is derived from an EMBL/GenBank/DDBJ whole genome shotgun (WGS) entry which is preliminary data.</text>
</comment>
<feature type="domain" description="N-acetyltransferase" evidence="1">
    <location>
        <begin position="9"/>
        <end position="159"/>
    </location>
</feature>
<evidence type="ECO:0000259" key="1">
    <source>
        <dbReference type="PROSITE" id="PS51186"/>
    </source>
</evidence>
<dbReference type="Proteomes" id="UP000013378">
    <property type="component" value="Unassembled WGS sequence"/>
</dbReference>
<reference evidence="2 3" key="1">
    <citation type="journal article" date="2015" name="Geomicrobiol. J.">
        <title>Caldisalinibacter kiritimatiensis gen. nov., sp. nov., a moderately thermohalophilic thiosulfate-reducing bacterium from a hypersaline microbial mat.</title>
        <authorList>
            <person name="Ben Hania W."/>
            <person name="Joseph M."/>
            <person name="Fiebig A."/>
            <person name="Bunk B."/>
            <person name="Klenk H.-P."/>
            <person name="Fardeau M.-L."/>
            <person name="Spring S."/>
        </authorList>
    </citation>
    <scope>NUCLEOTIDE SEQUENCE [LARGE SCALE GENOMIC DNA]</scope>
    <source>
        <strain evidence="2 3">L21-TH-D2</strain>
    </source>
</reference>
<evidence type="ECO:0000313" key="3">
    <source>
        <dbReference type="Proteomes" id="UP000013378"/>
    </source>
</evidence>
<dbReference type="RefSeq" id="WP_006314882.1">
    <property type="nucleotide sequence ID" value="NZ_ARZA01000211.1"/>
</dbReference>
<accession>R1CTM1</accession>
<proteinExistence type="predicted"/>
<dbReference type="PROSITE" id="PS51186">
    <property type="entry name" value="GNAT"/>
    <property type="match status" value="1"/>
</dbReference>
<dbReference type="PATRIC" id="fig|1304284.3.peg.1880"/>
<protein>
    <submittedName>
        <fullName evidence="2">GCN5-related N-acetyltransferase</fullName>
    </submittedName>
</protein>
<keyword evidence="2" id="KW-0808">Transferase</keyword>
<dbReference type="Pfam" id="PF13302">
    <property type="entry name" value="Acetyltransf_3"/>
    <property type="match status" value="1"/>
</dbReference>
<dbReference type="InterPro" id="IPR000182">
    <property type="entry name" value="GNAT_dom"/>
</dbReference>
<dbReference type="AlphaFoldDB" id="R1CTM1"/>
<dbReference type="GO" id="GO:0016747">
    <property type="term" value="F:acyltransferase activity, transferring groups other than amino-acyl groups"/>
    <property type="evidence" value="ECO:0007669"/>
    <property type="project" value="InterPro"/>
</dbReference>
<dbReference type="PANTHER" id="PTHR43415">
    <property type="entry name" value="SPERMIDINE N(1)-ACETYLTRANSFERASE"/>
    <property type="match status" value="1"/>
</dbReference>
<evidence type="ECO:0000313" key="2">
    <source>
        <dbReference type="EMBL" id="EOD00024.1"/>
    </source>
</evidence>
<dbReference type="OrthoDB" id="9795206at2"/>
<name>R1CTM1_9FIRM</name>
<organism evidence="2 3">
    <name type="scientific">Caldisalinibacter kiritimatiensis</name>
    <dbReference type="NCBI Taxonomy" id="1304284"/>
    <lineage>
        <taxon>Bacteria</taxon>
        <taxon>Bacillati</taxon>
        <taxon>Bacillota</taxon>
        <taxon>Tissierellia</taxon>
        <taxon>Tissierellales</taxon>
        <taxon>Thermohalobacteraceae</taxon>
        <taxon>Caldisalinibacter</taxon>
    </lineage>
</organism>
<dbReference type="SUPFAM" id="SSF55729">
    <property type="entry name" value="Acyl-CoA N-acyltransferases (Nat)"/>
    <property type="match status" value="1"/>
</dbReference>
<dbReference type="Gene3D" id="3.40.630.30">
    <property type="match status" value="1"/>
</dbReference>
<keyword evidence="3" id="KW-1185">Reference proteome</keyword>
<dbReference type="eggNOG" id="COG1670">
    <property type="taxonomic scope" value="Bacteria"/>
</dbReference>
<dbReference type="InterPro" id="IPR016181">
    <property type="entry name" value="Acyl_CoA_acyltransferase"/>
</dbReference>